<dbReference type="InterPro" id="IPR050680">
    <property type="entry name" value="YpeA/RimI_acetyltransf"/>
</dbReference>
<evidence type="ECO:0000259" key="3">
    <source>
        <dbReference type="PROSITE" id="PS51186"/>
    </source>
</evidence>
<dbReference type="Gene3D" id="3.40.630.30">
    <property type="match status" value="1"/>
</dbReference>
<comment type="caution">
    <text evidence="4">The sequence shown here is derived from an EMBL/GenBank/DDBJ whole genome shotgun (WGS) entry which is preliminary data.</text>
</comment>
<gene>
    <name evidence="4" type="ORF">D1114_01100</name>
</gene>
<keyword evidence="1" id="KW-0808">Transferase</keyword>
<evidence type="ECO:0000256" key="1">
    <source>
        <dbReference type="ARBA" id="ARBA00022679"/>
    </source>
</evidence>
<accession>A0AAX1US01</accession>
<dbReference type="Pfam" id="PF00583">
    <property type="entry name" value="Acetyltransf_1"/>
    <property type="match status" value="1"/>
</dbReference>
<dbReference type="AlphaFoldDB" id="A0AAX1US01"/>
<dbReference type="EMBL" id="QWGP01000001">
    <property type="protein sequence ID" value="RHZ98714.1"/>
    <property type="molecule type" value="Genomic_DNA"/>
</dbReference>
<sequence length="196" mass="21555">MRIEVRQGLPPGQRRLAAELYWQAFGGKLDRVMGPEPRALAFLERVMRADHVLAAVDAEGRLLGLAGFKTPAGGFAGGTCADMRAVYGVWGGTWRVLMLRALQGDVDNERFLLDGICVARDLRSRGIGSALLEGICAEAVRRGYPAVRLDVIDTNWRARALYERQGFIAIRSHRIGLLRYVFGFNAAITMVRPVAG</sequence>
<feature type="domain" description="N-acetyltransferase" evidence="3">
    <location>
        <begin position="3"/>
        <end position="195"/>
    </location>
</feature>
<name>A0AAX1US01_CERSP</name>
<reference evidence="4 5" key="1">
    <citation type="submission" date="2018-08" db="EMBL/GenBank/DDBJ databases">
        <title>Draft genome sequence of Rhodobacter sphaeroides FY.</title>
        <authorList>
            <person name="Rayyan A."/>
            <person name="Meyer T.E."/>
            <person name="Kyndt J.A."/>
        </authorList>
    </citation>
    <scope>NUCLEOTIDE SEQUENCE [LARGE SCALE GENOMIC DNA]</scope>
    <source>
        <strain evidence="4 5">FY</strain>
    </source>
</reference>
<dbReference type="PANTHER" id="PTHR43420">
    <property type="entry name" value="ACETYLTRANSFERASE"/>
    <property type="match status" value="1"/>
</dbReference>
<dbReference type="PROSITE" id="PS51186">
    <property type="entry name" value="GNAT"/>
    <property type="match status" value="1"/>
</dbReference>
<proteinExistence type="predicted"/>
<dbReference type="InterPro" id="IPR000182">
    <property type="entry name" value="GNAT_dom"/>
</dbReference>
<dbReference type="RefSeq" id="WP_011338449.1">
    <property type="nucleotide sequence ID" value="NZ_BJXO01000002.1"/>
</dbReference>
<keyword evidence="2" id="KW-0012">Acyltransferase</keyword>
<protein>
    <submittedName>
        <fullName evidence="4">GNAT family N-acetyltransferase</fullName>
    </submittedName>
</protein>
<dbReference type="Proteomes" id="UP000266305">
    <property type="component" value="Unassembled WGS sequence"/>
</dbReference>
<evidence type="ECO:0000313" key="5">
    <source>
        <dbReference type="Proteomes" id="UP000266305"/>
    </source>
</evidence>
<dbReference type="CDD" id="cd04301">
    <property type="entry name" value="NAT_SF"/>
    <property type="match status" value="1"/>
</dbReference>
<evidence type="ECO:0000256" key="2">
    <source>
        <dbReference type="ARBA" id="ARBA00023315"/>
    </source>
</evidence>
<organism evidence="4 5">
    <name type="scientific">Cereibacter sphaeroides</name>
    <name type="common">Rhodobacter sphaeroides</name>
    <dbReference type="NCBI Taxonomy" id="1063"/>
    <lineage>
        <taxon>Bacteria</taxon>
        <taxon>Pseudomonadati</taxon>
        <taxon>Pseudomonadota</taxon>
        <taxon>Alphaproteobacteria</taxon>
        <taxon>Rhodobacterales</taxon>
        <taxon>Paracoccaceae</taxon>
        <taxon>Cereibacter</taxon>
    </lineage>
</organism>
<dbReference type="SUPFAM" id="SSF55729">
    <property type="entry name" value="Acyl-CoA N-acyltransferases (Nat)"/>
    <property type="match status" value="1"/>
</dbReference>
<dbReference type="InterPro" id="IPR016181">
    <property type="entry name" value="Acyl_CoA_acyltransferase"/>
</dbReference>
<dbReference type="GO" id="GO:0016747">
    <property type="term" value="F:acyltransferase activity, transferring groups other than amino-acyl groups"/>
    <property type="evidence" value="ECO:0007669"/>
    <property type="project" value="InterPro"/>
</dbReference>
<evidence type="ECO:0000313" key="4">
    <source>
        <dbReference type="EMBL" id="RHZ98714.1"/>
    </source>
</evidence>
<dbReference type="GeneID" id="3718100"/>